<name>A0A1Y2S8U7_9GAMM</name>
<keyword evidence="3" id="KW-1185">Reference proteome</keyword>
<evidence type="ECO:0000313" key="2">
    <source>
        <dbReference type="EMBL" id="OTA14314.1"/>
    </source>
</evidence>
<accession>A0A1Y2S8U7</accession>
<reference evidence="2 3" key="1">
    <citation type="submission" date="2016-10" db="EMBL/GenBank/DDBJ databases">
        <title>Systematic genetic and metabolomic analysis of Xenorhabdus and Photorhabdus spp., highlights the requirements for a dual symbiotic and pathogenic life style.</title>
        <authorList>
            <person name="Tobias N.J."/>
            <person name="Wolff H."/>
            <person name="Djahanschiri B."/>
            <person name="Pidot S.J."/>
            <person name="Stinear T.P."/>
            <person name="Ebersberger I."/>
            <person name="Bode H.B."/>
        </authorList>
    </citation>
    <scope>NUCLEOTIDE SEQUENCE [LARGE SCALE GENOMIC DNA]</scope>
    <source>
        <strain evidence="2 3">DSM 22392</strain>
    </source>
</reference>
<dbReference type="AlphaFoldDB" id="A0A1Y2S8U7"/>
<dbReference type="EMBL" id="MUBJ01000037">
    <property type="protein sequence ID" value="OTA14314.1"/>
    <property type="molecule type" value="Genomic_DNA"/>
</dbReference>
<keyword evidence="1" id="KW-0812">Transmembrane</keyword>
<keyword evidence="1" id="KW-1133">Transmembrane helix</keyword>
<dbReference type="Proteomes" id="UP000194350">
    <property type="component" value="Unassembled WGS sequence"/>
</dbReference>
<comment type="caution">
    <text evidence="2">The sequence shown here is derived from an EMBL/GenBank/DDBJ whole genome shotgun (WGS) entry which is preliminary data.</text>
</comment>
<evidence type="ECO:0000313" key="3">
    <source>
        <dbReference type="Proteomes" id="UP000194350"/>
    </source>
</evidence>
<keyword evidence="1" id="KW-0472">Membrane</keyword>
<proteinExistence type="predicted"/>
<gene>
    <name evidence="2" type="ORF">Xvie_03833</name>
</gene>
<organism evidence="2 3">
    <name type="scientific">Xenorhabdus vietnamensis</name>
    <dbReference type="NCBI Taxonomy" id="351656"/>
    <lineage>
        <taxon>Bacteria</taxon>
        <taxon>Pseudomonadati</taxon>
        <taxon>Pseudomonadota</taxon>
        <taxon>Gammaproteobacteria</taxon>
        <taxon>Enterobacterales</taxon>
        <taxon>Morganellaceae</taxon>
        <taxon>Xenorhabdus</taxon>
    </lineage>
</organism>
<feature type="transmembrane region" description="Helical" evidence="1">
    <location>
        <begin position="46"/>
        <end position="64"/>
    </location>
</feature>
<evidence type="ECO:0000256" key="1">
    <source>
        <dbReference type="SAM" id="Phobius"/>
    </source>
</evidence>
<dbReference type="STRING" id="351656.Xvie_03833"/>
<sequence>MHRFGRFLLLVGIIWLIVALNMGTTVSSYGETVHNIGLVSSKQNHVIIGCFIILYGLLVTLFYTEK</sequence>
<protein>
    <submittedName>
        <fullName evidence="2">Uncharacterized protein</fullName>
    </submittedName>
</protein>